<proteinExistence type="predicted"/>
<dbReference type="GO" id="GO:0004175">
    <property type="term" value="F:endopeptidase activity"/>
    <property type="evidence" value="ECO:0007669"/>
    <property type="project" value="TreeGrafter"/>
</dbReference>
<organism evidence="1 2">
    <name type="scientific">Lutibacter maritimus</name>
    <dbReference type="NCBI Taxonomy" id="593133"/>
    <lineage>
        <taxon>Bacteria</taxon>
        <taxon>Pseudomonadati</taxon>
        <taxon>Bacteroidota</taxon>
        <taxon>Flavobacteriia</taxon>
        <taxon>Flavobacteriales</taxon>
        <taxon>Flavobacteriaceae</taxon>
        <taxon>Lutibacter</taxon>
    </lineage>
</organism>
<evidence type="ECO:0000313" key="2">
    <source>
        <dbReference type="Proteomes" id="UP000199312"/>
    </source>
</evidence>
<dbReference type="PANTHER" id="PTHR30302">
    <property type="entry name" value="HYDROGENASE 1 MATURATION PROTEASE"/>
    <property type="match status" value="1"/>
</dbReference>
<keyword evidence="2" id="KW-1185">Reference proteome</keyword>
<dbReference type="PANTHER" id="PTHR30302:SF5">
    <property type="entry name" value="SLR1876 PROTEIN"/>
    <property type="match status" value="1"/>
</dbReference>
<dbReference type="EMBL" id="FOZP01000009">
    <property type="protein sequence ID" value="SFS77663.1"/>
    <property type="molecule type" value="Genomic_DNA"/>
</dbReference>
<dbReference type="OrthoDB" id="9808862at2"/>
<dbReference type="SUPFAM" id="SSF53163">
    <property type="entry name" value="HybD-like"/>
    <property type="match status" value="1"/>
</dbReference>
<dbReference type="STRING" id="593133.SAMN04488006_3148"/>
<accession>A0A1I6SL40</accession>
<evidence type="ECO:0000313" key="1">
    <source>
        <dbReference type="EMBL" id="SFS77663.1"/>
    </source>
</evidence>
<dbReference type="AlphaFoldDB" id="A0A1I6SL40"/>
<dbReference type="InterPro" id="IPR023430">
    <property type="entry name" value="Pept_HybD-like_dom_sf"/>
</dbReference>
<keyword evidence="1" id="KW-0378">Hydrolase</keyword>
<gene>
    <name evidence="1" type="ORF">SAMN04488006_3148</name>
</gene>
<dbReference type="InterPro" id="IPR000671">
    <property type="entry name" value="Peptidase_A31"/>
</dbReference>
<dbReference type="GO" id="GO:0008047">
    <property type="term" value="F:enzyme activator activity"/>
    <property type="evidence" value="ECO:0007669"/>
    <property type="project" value="InterPro"/>
</dbReference>
<dbReference type="Gene3D" id="3.40.50.1450">
    <property type="entry name" value="HybD-like"/>
    <property type="match status" value="1"/>
</dbReference>
<dbReference type="Proteomes" id="UP000199312">
    <property type="component" value="Unassembled WGS sequence"/>
</dbReference>
<dbReference type="RefSeq" id="WP_090229902.1">
    <property type="nucleotide sequence ID" value="NZ_FOZP01000009.1"/>
</dbReference>
<protein>
    <submittedName>
        <fullName evidence="1">Hydrogenase maturation protease</fullName>
    </submittedName>
</protein>
<keyword evidence="1" id="KW-0645">Protease</keyword>
<dbReference type="GO" id="GO:0016485">
    <property type="term" value="P:protein processing"/>
    <property type="evidence" value="ECO:0007669"/>
    <property type="project" value="TreeGrafter"/>
</dbReference>
<name>A0A1I6SL40_9FLAO</name>
<sequence length="147" mass="16851">MRKLDKTLIIGIGNNTRQDDGLGWCFLDKLVEAGFNEDQLLYKYQLMVEDAELISEYETVIFVDANKTTLDKGFSIERFYPAEKVAFSTHAVPPNQILNLCETIYHKKPKAYVIKIDGYSWNFTISLTNKATENLNNSLSCFKSFAF</sequence>
<reference evidence="2" key="1">
    <citation type="submission" date="2016-10" db="EMBL/GenBank/DDBJ databases">
        <authorList>
            <person name="Varghese N."/>
            <person name="Submissions S."/>
        </authorList>
    </citation>
    <scope>NUCLEOTIDE SEQUENCE [LARGE SCALE GENOMIC DNA]</scope>
    <source>
        <strain evidence="2">DSM 24450</strain>
    </source>
</reference>
<dbReference type="NCBIfam" id="TIGR00072">
    <property type="entry name" value="hydrog_prot"/>
    <property type="match status" value="1"/>
</dbReference>